<evidence type="ECO:0000256" key="9">
    <source>
        <dbReference type="ARBA" id="ARBA00023015"/>
    </source>
</evidence>
<evidence type="ECO:0000256" key="2">
    <source>
        <dbReference type="ARBA" id="ARBA00004463"/>
    </source>
</evidence>
<reference evidence="18" key="1">
    <citation type="journal article" date="2016" name="Nature">
        <title>The genome of the seagrass Zostera marina reveals angiosperm adaptation to the sea.</title>
        <authorList>
            <person name="Olsen J.L."/>
            <person name="Rouze P."/>
            <person name="Verhelst B."/>
            <person name="Lin Y.-C."/>
            <person name="Bayer T."/>
            <person name="Collen J."/>
            <person name="Dattolo E."/>
            <person name="De Paoli E."/>
            <person name="Dittami S."/>
            <person name="Maumus F."/>
            <person name="Michel G."/>
            <person name="Kersting A."/>
            <person name="Lauritano C."/>
            <person name="Lohaus R."/>
            <person name="Toepel M."/>
            <person name="Tonon T."/>
            <person name="Vanneste K."/>
            <person name="Amirebrahimi M."/>
            <person name="Brakel J."/>
            <person name="Bostroem C."/>
            <person name="Chovatia M."/>
            <person name="Grimwood J."/>
            <person name="Jenkins J.W."/>
            <person name="Jueterbock A."/>
            <person name="Mraz A."/>
            <person name="Stam W.T."/>
            <person name="Tice H."/>
            <person name="Bornberg-Bauer E."/>
            <person name="Green P.J."/>
            <person name="Pearson G.A."/>
            <person name="Procaccini G."/>
            <person name="Duarte C.M."/>
            <person name="Schmutz J."/>
            <person name="Reusch T.B.H."/>
            <person name="Van de Peer Y."/>
        </authorList>
    </citation>
    <scope>NUCLEOTIDE SEQUENCE [LARGE SCALE GENOMIC DNA]</scope>
    <source>
        <strain evidence="18">cv. Finnish</strain>
    </source>
</reference>
<evidence type="ECO:0000256" key="4">
    <source>
        <dbReference type="ARBA" id="ARBA00022553"/>
    </source>
</evidence>
<dbReference type="PROSITE" id="PS50020">
    <property type="entry name" value="WW_DOMAIN_2"/>
    <property type="match status" value="2"/>
</dbReference>
<gene>
    <name evidence="17" type="ORF">ZOSMA_42G00350</name>
</gene>
<dbReference type="AlphaFoldDB" id="A0A0K9P1Y9"/>
<dbReference type="GO" id="GO:0016607">
    <property type="term" value="C:nuclear speck"/>
    <property type="evidence" value="ECO:0007669"/>
    <property type="project" value="UniProtKB-SubCell"/>
</dbReference>
<dbReference type="Pfam" id="PF00397">
    <property type="entry name" value="WW"/>
    <property type="match status" value="2"/>
</dbReference>
<evidence type="ECO:0000256" key="5">
    <source>
        <dbReference type="ARBA" id="ARBA00022588"/>
    </source>
</evidence>
<dbReference type="PROSITE" id="PS01159">
    <property type="entry name" value="WW_DOMAIN_1"/>
    <property type="match status" value="2"/>
</dbReference>
<keyword evidence="4" id="KW-0597">Phosphoprotein</keyword>
<feature type="region of interest" description="Disordered" evidence="15">
    <location>
        <begin position="365"/>
        <end position="483"/>
    </location>
</feature>
<keyword evidence="5" id="KW-0399">Innate immunity</keyword>
<evidence type="ECO:0000313" key="17">
    <source>
        <dbReference type="EMBL" id="KMZ62994.1"/>
    </source>
</evidence>
<dbReference type="STRING" id="29655.A0A0K9P1Y9"/>
<dbReference type="InterPro" id="IPR036020">
    <property type="entry name" value="WW_dom_sf"/>
</dbReference>
<comment type="caution">
    <text evidence="17">The sequence shown here is derived from an EMBL/GenBank/DDBJ whole genome shotgun (WGS) entry which is preliminary data.</text>
</comment>
<keyword evidence="12" id="KW-0539">Nucleus</keyword>
<dbReference type="SUPFAM" id="SSF51045">
    <property type="entry name" value="WW domain"/>
    <property type="match status" value="2"/>
</dbReference>
<dbReference type="GO" id="GO:0005737">
    <property type="term" value="C:cytoplasm"/>
    <property type="evidence" value="ECO:0000318"/>
    <property type="project" value="GO_Central"/>
</dbReference>
<evidence type="ECO:0000256" key="15">
    <source>
        <dbReference type="SAM" id="MobiDB-lite"/>
    </source>
</evidence>
<dbReference type="PANTHER" id="PTHR21737">
    <property type="entry name" value="POLYGLUTAMINE BINDING PROTEIN 1/MARVEL MEMBRANE-ASSOCIATING DOMAIN CONTAINING 3"/>
    <property type="match status" value="1"/>
</dbReference>
<dbReference type="Gene3D" id="2.20.70.10">
    <property type="match status" value="2"/>
</dbReference>
<dbReference type="GO" id="GO:0045087">
    <property type="term" value="P:innate immune response"/>
    <property type="evidence" value="ECO:0007669"/>
    <property type="project" value="UniProtKB-KW"/>
</dbReference>
<evidence type="ECO:0000259" key="16">
    <source>
        <dbReference type="PROSITE" id="PS50020"/>
    </source>
</evidence>
<dbReference type="SMART" id="SM00456">
    <property type="entry name" value="WW"/>
    <property type="match status" value="2"/>
</dbReference>
<dbReference type="Gene3D" id="3.40.30.10">
    <property type="entry name" value="Glutaredoxin"/>
    <property type="match status" value="1"/>
</dbReference>
<evidence type="ECO:0000256" key="11">
    <source>
        <dbReference type="ARBA" id="ARBA00023187"/>
    </source>
</evidence>
<accession>A0A0K9P1Y9</accession>
<organism evidence="17 18">
    <name type="scientific">Zostera marina</name>
    <name type="common">Eelgrass</name>
    <dbReference type="NCBI Taxonomy" id="29655"/>
    <lineage>
        <taxon>Eukaryota</taxon>
        <taxon>Viridiplantae</taxon>
        <taxon>Streptophyta</taxon>
        <taxon>Embryophyta</taxon>
        <taxon>Tracheophyta</taxon>
        <taxon>Spermatophyta</taxon>
        <taxon>Magnoliopsida</taxon>
        <taxon>Liliopsida</taxon>
        <taxon>Zosteraceae</taxon>
        <taxon>Zostera</taxon>
    </lineage>
</organism>
<sequence>MGTANGQPPPDVEQASFTNTKINEKNPPLSSVSSTALFPTASSNQDVVEVVSLGMGRLERKDITDESIESSVRDAVLHEQEIAMQKVLIHSQRMAKGIDEDAEVKKDILSERHDPGALKEVLLKMAIDHRIEASSKRGTSSHSDNGNVEIGNGYGVPGGGAYSAARSMDPESSEGSQKDLPEYLKKRLKARGILKDDNRMEARESCITNSSKLPDGWAETKDPTSGSTYFYNKKTGITQWERPSENGNVIFSPVLPKLLEGWEEALDASTGQAYYYNKITNATQWDRPTLKPSVISTQFHAGNDIRSDNNESYLKRCLGCGGWGKGLVQAWGYCNHCTRAFNLFHQPYPSSNITLNQQISNTSIAENSSLSNRSSAKPPLGRGNKGAGRKRVRAERDDLDPMDPSSYSDAPRGGWVVGLKGMQPRAADTTATGPLFQQRPYPSPGAVLRKNAENAAVVKKGGGTNMGPISKRGDGSDGLGDAD</sequence>
<dbReference type="GO" id="GO:0000380">
    <property type="term" value="P:alternative mRNA splicing, via spliceosome"/>
    <property type="evidence" value="ECO:0000318"/>
    <property type="project" value="GO_Central"/>
</dbReference>
<feature type="compositionally biased region" description="Gly residues" evidence="15">
    <location>
        <begin position="152"/>
        <end position="161"/>
    </location>
</feature>
<feature type="domain" description="WW" evidence="16">
    <location>
        <begin position="256"/>
        <end position="290"/>
    </location>
</feature>
<keyword evidence="18" id="KW-1185">Reference proteome</keyword>
<keyword evidence="9" id="KW-0805">Transcription regulation</keyword>
<keyword evidence="6" id="KW-0507">mRNA processing</keyword>
<proteinExistence type="predicted"/>
<keyword evidence="11" id="KW-0508">mRNA splicing</keyword>
<evidence type="ECO:0000313" key="18">
    <source>
        <dbReference type="Proteomes" id="UP000036987"/>
    </source>
</evidence>
<evidence type="ECO:0000256" key="7">
    <source>
        <dbReference type="ARBA" id="ARBA00022737"/>
    </source>
</evidence>
<evidence type="ECO:0000256" key="10">
    <source>
        <dbReference type="ARBA" id="ARBA00023163"/>
    </source>
</evidence>
<feature type="region of interest" description="Disordered" evidence="15">
    <location>
        <begin position="133"/>
        <end position="181"/>
    </location>
</feature>
<dbReference type="OMA" id="HLPENWV"/>
<protein>
    <recommendedName>
        <fullName evidence="3">Polyglutamine-binding protein 1</fullName>
    </recommendedName>
    <alternativeName>
        <fullName evidence="13">Polyglutamine tract-binding protein 1</fullName>
    </alternativeName>
</protein>
<evidence type="ECO:0000256" key="14">
    <source>
        <dbReference type="ARBA" id="ARBA00046362"/>
    </source>
</evidence>
<evidence type="ECO:0000256" key="13">
    <source>
        <dbReference type="ARBA" id="ARBA00042167"/>
    </source>
</evidence>
<keyword evidence="7" id="KW-0677">Repeat</keyword>
<feature type="compositionally biased region" description="Polar residues" evidence="15">
    <location>
        <begin position="136"/>
        <end position="146"/>
    </location>
</feature>
<dbReference type="InterPro" id="IPR001202">
    <property type="entry name" value="WW_dom"/>
</dbReference>
<comment type="subcellular location">
    <subcellularLocation>
        <location evidence="2">Cytoplasmic granule</location>
    </subcellularLocation>
    <subcellularLocation>
        <location evidence="1">Nucleus speckle</location>
    </subcellularLocation>
</comment>
<dbReference type="PANTHER" id="PTHR21737:SF3">
    <property type="entry name" value="POLYGLUTAMINE-BINDING PROTEIN 1"/>
    <property type="match status" value="1"/>
</dbReference>
<keyword evidence="10" id="KW-0804">Transcription</keyword>
<evidence type="ECO:0000256" key="12">
    <source>
        <dbReference type="ARBA" id="ARBA00023242"/>
    </source>
</evidence>
<feature type="region of interest" description="Disordered" evidence="15">
    <location>
        <begin position="1"/>
        <end position="34"/>
    </location>
</feature>
<dbReference type="GO" id="GO:0043021">
    <property type="term" value="F:ribonucleoprotein complex binding"/>
    <property type="evidence" value="ECO:0000318"/>
    <property type="project" value="GO_Central"/>
</dbReference>
<name>A0A0K9P1Y9_ZOSMR</name>
<dbReference type="EMBL" id="LFYR01001279">
    <property type="protein sequence ID" value="KMZ62994.1"/>
    <property type="molecule type" value="Genomic_DNA"/>
</dbReference>
<evidence type="ECO:0000256" key="8">
    <source>
        <dbReference type="ARBA" id="ARBA00022859"/>
    </source>
</evidence>
<dbReference type="Proteomes" id="UP000036987">
    <property type="component" value="Unassembled WGS sequence"/>
</dbReference>
<feature type="compositionally biased region" description="Polar residues" evidence="15">
    <location>
        <begin position="365"/>
        <end position="375"/>
    </location>
</feature>
<evidence type="ECO:0000256" key="1">
    <source>
        <dbReference type="ARBA" id="ARBA00004324"/>
    </source>
</evidence>
<evidence type="ECO:0000256" key="6">
    <source>
        <dbReference type="ARBA" id="ARBA00022664"/>
    </source>
</evidence>
<evidence type="ECO:0000256" key="3">
    <source>
        <dbReference type="ARBA" id="ARBA00021117"/>
    </source>
</evidence>
<comment type="subunit">
    <text evidence="14">Interacts with POU3F2/Brn-2, ATXN1, TXNL4A, HTT and AR. Interaction with ATXN1 correlates positively with the length of the polyglutamine tract. Interacts with RNA polymerase II large subunit in a phosphorylation-dependent manner. Forms a ternary complex with ATXN1 mutant and phosphorylated RNA polymerase II. Interacts (via C-terminus) with TXNL4A and CD2BP2. Interacts (via WW domain) with ATN1 and SF3B1, and may interact with additional splice factors. Interacts (via WW domain) with WBP11; Leading to reduce interaction between PQBP1 and TXNL4A. Interacts with CAPRIN1. Interacts with DDX1. Interacts with SFPQ. Interacts with KHSRP.</text>
</comment>
<keyword evidence="8" id="KW-0391">Immunity</keyword>
<dbReference type="CDD" id="cd00201">
    <property type="entry name" value="WW"/>
    <property type="match status" value="2"/>
</dbReference>
<dbReference type="GO" id="GO:0016604">
    <property type="term" value="C:nuclear body"/>
    <property type="evidence" value="ECO:0000318"/>
    <property type="project" value="GO_Central"/>
</dbReference>
<dbReference type="OrthoDB" id="42462at2759"/>
<feature type="domain" description="WW" evidence="16">
    <location>
        <begin position="211"/>
        <end position="245"/>
    </location>
</feature>